<name>A0ABP9GKN7_9ACTN</name>
<dbReference type="Proteomes" id="UP001499993">
    <property type="component" value="Unassembled WGS sequence"/>
</dbReference>
<protein>
    <submittedName>
        <fullName evidence="4">TetR/AcrR family transcriptional regulator</fullName>
    </submittedName>
</protein>
<keyword evidence="1 2" id="KW-0238">DNA-binding</keyword>
<reference evidence="5" key="1">
    <citation type="journal article" date="2019" name="Int. J. Syst. Evol. Microbiol.">
        <title>The Global Catalogue of Microorganisms (GCM) 10K type strain sequencing project: providing services to taxonomists for standard genome sequencing and annotation.</title>
        <authorList>
            <consortium name="The Broad Institute Genomics Platform"/>
            <consortium name="The Broad Institute Genome Sequencing Center for Infectious Disease"/>
            <person name="Wu L."/>
            <person name="Ma J."/>
        </authorList>
    </citation>
    <scope>NUCLEOTIDE SEQUENCE [LARGE SCALE GENOMIC DNA]</scope>
    <source>
        <strain evidence="5">JCM 18123</strain>
    </source>
</reference>
<dbReference type="Gene3D" id="1.10.357.10">
    <property type="entry name" value="Tetracycline Repressor, domain 2"/>
    <property type="match status" value="1"/>
</dbReference>
<dbReference type="SUPFAM" id="SSF46689">
    <property type="entry name" value="Homeodomain-like"/>
    <property type="match status" value="1"/>
</dbReference>
<dbReference type="SUPFAM" id="SSF48498">
    <property type="entry name" value="Tetracyclin repressor-like, C-terminal domain"/>
    <property type="match status" value="1"/>
</dbReference>
<feature type="domain" description="HTH tetR-type" evidence="3">
    <location>
        <begin position="9"/>
        <end position="69"/>
    </location>
</feature>
<feature type="DNA-binding region" description="H-T-H motif" evidence="2">
    <location>
        <begin position="32"/>
        <end position="51"/>
    </location>
</feature>
<proteinExistence type="predicted"/>
<evidence type="ECO:0000313" key="4">
    <source>
        <dbReference type="EMBL" id="GAA4942958.1"/>
    </source>
</evidence>
<dbReference type="PANTHER" id="PTHR30055:SF226">
    <property type="entry name" value="HTH-TYPE TRANSCRIPTIONAL REGULATOR PKSA"/>
    <property type="match status" value="1"/>
</dbReference>
<dbReference type="PANTHER" id="PTHR30055">
    <property type="entry name" value="HTH-TYPE TRANSCRIPTIONAL REGULATOR RUTR"/>
    <property type="match status" value="1"/>
</dbReference>
<gene>
    <name evidence="4" type="ORF">GCM10023224_26920</name>
</gene>
<dbReference type="RefSeq" id="WP_345556835.1">
    <property type="nucleotide sequence ID" value="NZ_BAABIK010000013.1"/>
</dbReference>
<dbReference type="InterPro" id="IPR036271">
    <property type="entry name" value="Tet_transcr_reg_TetR-rel_C_sf"/>
</dbReference>
<dbReference type="PROSITE" id="PS50977">
    <property type="entry name" value="HTH_TETR_2"/>
    <property type="match status" value="1"/>
</dbReference>
<dbReference type="InterPro" id="IPR050109">
    <property type="entry name" value="HTH-type_TetR-like_transc_reg"/>
</dbReference>
<comment type="caution">
    <text evidence="4">The sequence shown here is derived from an EMBL/GenBank/DDBJ whole genome shotgun (WGS) entry which is preliminary data.</text>
</comment>
<dbReference type="InterPro" id="IPR001647">
    <property type="entry name" value="HTH_TetR"/>
</dbReference>
<dbReference type="PRINTS" id="PR00455">
    <property type="entry name" value="HTHTETR"/>
</dbReference>
<accession>A0ABP9GKN7</accession>
<keyword evidence="5" id="KW-1185">Reference proteome</keyword>
<evidence type="ECO:0000256" key="1">
    <source>
        <dbReference type="ARBA" id="ARBA00023125"/>
    </source>
</evidence>
<sequence>MAPKRVDRDARREDILDAAVRVFARRGYPATRIEDVAAEAGIAKGSVYLYFEGREALLAAGFERIARRSAQVLADARRSDRPANDALAELVEGAVAMLAAEPDLTAVMLDLWSAGGAARRAEDADPPPPAFDIAAVYREYRALVAELLRRGGSEGDLRPGLGEPEAAVVVAAIEGCLLQWLVDPSVDLARLADPITATCLDGLRARPEG</sequence>
<evidence type="ECO:0000259" key="3">
    <source>
        <dbReference type="PROSITE" id="PS50977"/>
    </source>
</evidence>
<dbReference type="EMBL" id="BAABIK010000013">
    <property type="protein sequence ID" value="GAA4942958.1"/>
    <property type="molecule type" value="Genomic_DNA"/>
</dbReference>
<evidence type="ECO:0000313" key="5">
    <source>
        <dbReference type="Proteomes" id="UP001499993"/>
    </source>
</evidence>
<organism evidence="4 5">
    <name type="scientific">Streptomonospora halophila</name>
    <dbReference type="NCBI Taxonomy" id="427369"/>
    <lineage>
        <taxon>Bacteria</taxon>
        <taxon>Bacillati</taxon>
        <taxon>Actinomycetota</taxon>
        <taxon>Actinomycetes</taxon>
        <taxon>Streptosporangiales</taxon>
        <taxon>Nocardiopsidaceae</taxon>
        <taxon>Streptomonospora</taxon>
    </lineage>
</organism>
<evidence type="ECO:0000256" key="2">
    <source>
        <dbReference type="PROSITE-ProRule" id="PRU00335"/>
    </source>
</evidence>
<dbReference type="InterPro" id="IPR009057">
    <property type="entry name" value="Homeodomain-like_sf"/>
</dbReference>
<dbReference type="Pfam" id="PF00440">
    <property type="entry name" value="TetR_N"/>
    <property type="match status" value="1"/>
</dbReference>